<keyword evidence="2" id="KW-1185">Reference proteome</keyword>
<reference evidence="1 2" key="1">
    <citation type="submission" date="2021-03" db="EMBL/GenBank/DDBJ databases">
        <title>Complete Genome of Pseudoalteromonas viridis Strain BBR56, a new biocontrol bacterial candidate.</title>
        <authorList>
            <person name="Handayani D.P."/>
            <person name="Isnansetyo A."/>
            <person name="Istiqomah I."/>
            <person name="Jumina J."/>
        </authorList>
    </citation>
    <scope>NUCLEOTIDE SEQUENCE [LARGE SCALE GENOMIC DNA]</scope>
    <source>
        <strain evidence="1 2">BBR56</strain>
    </source>
</reference>
<gene>
    <name evidence="1" type="ORF">J5X90_11035</name>
</gene>
<evidence type="ECO:0000313" key="1">
    <source>
        <dbReference type="EMBL" id="QTL34109.1"/>
    </source>
</evidence>
<accession>A0ABX7UZP7</accession>
<dbReference type="Proteomes" id="UP000665025">
    <property type="component" value="Chromosome 1"/>
</dbReference>
<dbReference type="RefSeq" id="WP_209051285.1">
    <property type="nucleotide sequence ID" value="NZ_CP072425.1"/>
</dbReference>
<evidence type="ECO:0000313" key="2">
    <source>
        <dbReference type="Proteomes" id="UP000665025"/>
    </source>
</evidence>
<organism evidence="1 2">
    <name type="scientific">Pseudoalteromonas viridis</name>
    <dbReference type="NCBI Taxonomy" id="339617"/>
    <lineage>
        <taxon>Bacteria</taxon>
        <taxon>Pseudomonadati</taxon>
        <taxon>Pseudomonadota</taxon>
        <taxon>Gammaproteobacteria</taxon>
        <taxon>Alteromonadales</taxon>
        <taxon>Pseudoalteromonadaceae</taxon>
        <taxon>Pseudoalteromonas</taxon>
    </lineage>
</organism>
<dbReference type="EMBL" id="CP072425">
    <property type="protein sequence ID" value="QTL34109.1"/>
    <property type="molecule type" value="Genomic_DNA"/>
</dbReference>
<protein>
    <submittedName>
        <fullName evidence="1">Uncharacterized protein</fullName>
    </submittedName>
</protein>
<sequence length="259" mass="28670">MSTDNKTTTERLSDVAVRANALCQTVADQASAMQNQVNNAITSTQTQIDTFMSETFRNEMPFLRLSKNQQLKINGTLDVGEKGTPDGFNINHQHGHYFEVEIVDVSRTAKTTAQRSDEQIAFWQNLIGRVPQYHKPDFAIVRIKALDVPAEGVSRFSIYQGATPYNTAITFGACIKVESGRVGFGLGKFSNLVPADGKWHTKVEHVNAPEKGGLNYTHGPHIYLDRGSSCLVALPATVLGKVPQERWGYFEKPVLESEL</sequence>
<proteinExistence type="predicted"/>
<name>A0ABX7UZP7_9GAMM</name>